<dbReference type="OMA" id="FPENWAR"/>
<dbReference type="OrthoDB" id="9991317at2759"/>
<dbReference type="EMBL" id="KE720962">
    <property type="protein sequence ID" value="ERF73246.1"/>
    <property type="molecule type" value="Genomic_DNA"/>
</dbReference>
<accession>U1GMW5</accession>
<dbReference type="HOGENOM" id="CLU_001305_0_0_1"/>
<reference evidence="3" key="1">
    <citation type="journal article" date="2014" name="BMC Genomics">
        <title>Genome characteristics reveal the impact of lichenization on lichen-forming fungus Endocarpon pusillum Hedwig (Verrucariales, Ascomycota).</title>
        <authorList>
            <person name="Wang Y.-Y."/>
            <person name="Liu B."/>
            <person name="Zhang X.-Y."/>
            <person name="Zhou Q.-M."/>
            <person name="Zhang T."/>
            <person name="Li H."/>
            <person name="Yu Y.-F."/>
            <person name="Zhang X.-L."/>
            <person name="Hao X.-Y."/>
            <person name="Wang M."/>
            <person name="Wang L."/>
            <person name="Wei J.-C."/>
        </authorList>
    </citation>
    <scope>NUCLEOTIDE SEQUENCE [LARGE SCALE GENOMIC DNA]</scope>
    <source>
        <strain evidence="3">Z07020 / HMAS-L-300199</strain>
    </source>
</reference>
<gene>
    <name evidence="2" type="ORF">EPUS_08797</name>
</gene>
<sequence>MDDYKIFEDYLLQDFDSVSTLLARGDEDVKIELCSHYAALRLKRFFRWGQMKDLEESIEKAKLAVERTTYRHKHLAERLNNLAVGLVSRYERTGKIEDLEEAILVARQAVEVTPDDHPNLAAGLNNLGNKLGHQYERTGRIKDLEEAIRIARQAVEVTPDDHPNLAAGLNNLGNKLGHHYERTGRIKDLEEAIQVARQAVKVTPDDHLDLAAWLNNLGNKLSCQYERIGRIKDLEEAIRVTRQAVKITPDDHPDLAGRLNNLGTELESRYKRTGKIENLEEAIRVTRQAIKVTPDDHPNLAAGLNNLGTKLESRYERTGRIEDLEEATRVARQAVKVTPDDYPNLAERLNNLGTKLESWYERTRTKLGRRFERTDRIEDLGEAIRVTRQAVEITPDDHPDLAGRLNNLGNKLGRQYERTGRIEDLEEAIQVARQAVKVTPDDHPKLAAELNNLGNKLESRYERTGRIKDLEEAIRIARQAVKVTPNDHPDLAAWLNNLGTKLSRQYERIGRIEDLKEAIRVARQAVEVTPNDYPKLAARLNNLGNTLGCRYNHIGKIEDLEEAIRVVRQAIEVTPDDHPDLATWLNNLGNKLESRYKWMGKIEDLEEAIRVARQAVEITPDDHPNLAGRLHTLAHHLLSSRPSNSLEALKALLHAWSCHSAIPSVRVRSSALAVQLLQSRGDHERAYKLSTETIDLLPLIHNRSLSHQDQQYVVSDFSGLATSACSLALELGEPPEKAADILERGRGLILSLLIDDRSDISELEAAYPELCGRYENLRSEVNTPVESATDQRTRNMALERRTKAIEELNECIRVIQQLPDFSQFQKGLTARQMQDSSADGCIVFINLTDLRGDAIIITPNGFKALPLVHFDAIQAESWINQNLTAFSSAIQAESWINQNLTAFSSDDHGQKQKYFRQFLSWLWQRCIKPILDELRYPIQYSAESLPRIWWIGTGLASSFPFHAASDRSAGVTESAYDRVISSYSPSIKALIHARGPVHMTAVSRSDRPKALIVTMPQTPDAKDLPGTSEEKSVVTAALGGPWHITALDQPDVATVMEQIQKCNIAHLACHGVSNQTDPSESGLLLQTAGTAAGKPRQDILRVREVCQAYLPRAEIAYLSACSTAENRAAKLVDEALHVVSGFQVAGFRHVIGCLWPSSDRVCVQVAKSFYSELGQYGGRGHKDRAIALALHKAVKGVCEGDEYGKRPLYWAQYVHFGALLGAIIHSASCNIIQAD</sequence>
<evidence type="ECO:0000313" key="3">
    <source>
        <dbReference type="Proteomes" id="UP000019373"/>
    </source>
</evidence>
<dbReference type="InterPro" id="IPR011990">
    <property type="entry name" value="TPR-like_helical_dom_sf"/>
</dbReference>
<evidence type="ECO:0000259" key="1">
    <source>
        <dbReference type="Pfam" id="PF12770"/>
    </source>
</evidence>
<name>U1GMW5_ENDPU</name>
<keyword evidence="3" id="KW-1185">Reference proteome</keyword>
<dbReference type="InterPro" id="IPR024983">
    <property type="entry name" value="CHAT_dom"/>
</dbReference>
<dbReference type="eggNOG" id="KOG4626">
    <property type="taxonomic scope" value="Eukaryota"/>
</dbReference>
<protein>
    <recommendedName>
        <fullName evidence="1">CHAT domain-containing protein</fullName>
    </recommendedName>
</protein>
<evidence type="ECO:0000313" key="2">
    <source>
        <dbReference type="EMBL" id="ERF73246.1"/>
    </source>
</evidence>
<dbReference type="SUPFAM" id="SSF81901">
    <property type="entry name" value="HCP-like"/>
    <property type="match status" value="1"/>
</dbReference>
<feature type="domain" description="CHAT" evidence="1">
    <location>
        <begin position="917"/>
        <end position="1217"/>
    </location>
</feature>
<dbReference type="RefSeq" id="XP_007801113.1">
    <property type="nucleotide sequence ID" value="XM_007802922.1"/>
</dbReference>
<dbReference type="GeneID" id="19243640"/>
<dbReference type="Gene3D" id="1.10.150.90">
    <property type="entry name" value="Immunodeficiency lentiviruses, gag gene matrix protein p17"/>
    <property type="match status" value="1"/>
</dbReference>
<dbReference type="PANTHER" id="PTHR19959:SF119">
    <property type="entry name" value="FUNGAL LIPASE-LIKE DOMAIN-CONTAINING PROTEIN"/>
    <property type="match status" value="1"/>
</dbReference>
<dbReference type="PANTHER" id="PTHR19959">
    <property type="entry name" value="KINESIN LIGHT CHAIN"/>
    <property type="match status" value="1"/>
</dbReference>
<dbReference type="Gene3D" id="1.25.40.10">
    <property type="entry name" value="Tetratricopeptide repeat domain"/>
    <property type="match status" value="3"/>
</dbReference>
<proteinExistence type="predicted"/>
<dbReference type="Proteomes" id="UP000019373">
    <property type="component" value="Unassembled WGS sequence"/>
</dbReference>
<dbReference type="Pfam" id="PF13374">
    <property type="entry name" value="TPR_10"/>
    <property type="match status" value="8"/>
</dbReference>
<dbReference type="InterPro" id="IPR012344">
    <property type="entry name" value="Matrix_HIV/RSV_N"/>
</dbReference>
<organism evidence="2 3">
    <name type="scientific">Endocarpon pusillum (strain Z07020 / HMAS-L-300199)</name>
    <name type="common">Lichen-forming fungus</name>
    <dbReference type="NCBI Taxonomy" id="1263415"/>
    <lineage>
        <taxon>Eukaryota</taxon>
        <taxon>Fungi</taxon>
        <taxon>Dikarya</taxon>
        <taxon>Ascomycota</taxon>
        <taxon>Pezizomycotina</taxon>
        <taxon>Eurotiomycetes</taxon>
        <taxon>Chaetothyriomycetidae</taxon>
        <taxon>Verrucariales</taxon>
        <taxon>Verrucariaceae</taxon>
        <taxon>Endocarpon</taxon>
    </lineage>
</organism>
<dbReference type="Pfam" id="PF12770">
    <property type="entry name" value="CHAT"/>
    <property type="match status" value="1"/>
</dbReference>
<dbReference type="AlphaFoldDB" id="U1GMW5"/>
<dbReference type="SUPFAM" id="SSF48452">
    <property type="entry name" value="TPR-like"/>
    <property type="match status" value="1"/>
</dbReference>